<evidence type="ECO:0000256" key="1">
    <source>
        <dbReference type="ARBA" id="ARBA00004123"/>
    </source>
</evidence>
<dbReference type="EC" id="2.7.11.23" evidence="3"/>
<dbReference type="FunFam" id="3.30.200.20:FF:000554">
    <property type="entry name" value="CMGC/CDK/CDK7 protein kinase"/>
    <property type="match status" value="1"/>
</dbReference>
<evidence type="ECO:0000256" key="16">
    <source>
        <dbReference type="RuleBase" id="RU000304"/>
    </source>
</evidence>
<evidence type="ECO:0000256" key="13">
    <source>
        <dbReference type="PIRSR" id="PIRSR637770-1"/>
    </source>
</evidence>
<keyword evidence="10 14" id="KW-0067">ATP-binding</keyword>
<dbReference type="Gene3D" id="1.10.510.10">
    <property type="entry name" value="Transferase(Phosphotransferase) domain 1"/>
    <property type="match status" value="1"/>
</dbReference>
<feature type="binding site" evidence="14">
    <location>
        <begin position="88"/>
        <end position="96"/>
    </location>
    <ligand>
        <name>ATP</name>
        <dbReference type="ChEBI" id="CHEBI:30616"/>
    </ligand>
</feature>
<dbReference type="SMART" id="SM00220">
    <property type="entry name" value="S_TKc"/>
    <property type="match status" value="1"/>
</dbReference>
<evidence type="ECO:0000256" key="8">
    <source>
        <dbReference type="ARBA" id="ARBA00022741"/>
    </source>
</evidence>
<dbReference type="InterPro" id="IPR050108">
    <property type="entry name" value="CDK"/>
</dbReference>
<dbReference type="AlphaFoldDB" id="A0A2X0K509"/>
<dbReference type="InterPro" id="IPR011009">
    <property type="entry name" value="Kinase-like_dom_sf"/>
</dbReference>
<proteinExistence type="inferred from homology"/>
<dbReference type="OrthoDB" id="1732493at2759"/>
<keyword evidence="12" id="KW-0131">Cell cycle</keyword>
<keyword evidence="5" id="KW-0597">Phosphoprotein</keyword>
<keyword evidence="11" id="KW-0539">Nucleus</keyword>
<dbReference type="PANTHER" id="PTHR24056:SF0">
    <property type="entry name" value="CYCLIN-DEPENDENT KINASE 7"/>
    <property type="match status" value="1"/>
</dbReference>
<keyword evidence="9" id="KW-0418">Kinase</keyword>
<dbReference type="FunFam" id="1.10.510.10:FF:000097">
    <property type="entry name" value="Putative cyclin-dependent kinase 7"/>
    <property type="match status" value="1"/>
</dbReference>
<feature type="binding site" evidence="15">
    <location>
        <position position="112"/>
    </location>
    <ligand>
        <name>ATP</name>
        <dbReference type="ChEBI" id="CHEBI:30616"/>
    </ligand>
</feature>
<dbReference type="GO" id="GO:0070985">
    <property type="term" value="C:transcription factor TFIIK complex"/>
    <property type="evidence" value="ECO:0007669"/>
    <property type="project" value="InterPro"/>
</dbReference>
<dbReference type="PROSITE" id="PS50011">
    <property type="entry name" value="PROTEIN_KINASE_DOM"/>
    <property type="match status" value="1"/>
</dbReference>
<dbReference type="GO" id="GO:0005524">
    <property type="term" value="F:ATP binding"/>
    <property type="evidence" value="ECO:0007669"/>
    <property type="project" value="UniProtKB-UniRule"/>
</dbReference>
<dbReference type="GO" id="GO:0008353">
    <property type="term" value="F:RNA polymerase II CTD heptapeptide repeat kinase activity"/>
    <property type="evidence" value="ECO:0007669"/>
    <property type="project" value="UniProtKB-EC"/>
</dbReference>
<evidence type="ECO:0000313" key="20">
    <source>
        <dbReference type="Proteomes" id="UP000249723"/>
    </source>
</evidence>
<evidence type="ECO:0000256" key="5">
    <source>
        <dbReference type="ARBA" id="ARBA00022553"/>
    </source>
</evidence>
<comment type="similarity">
    <text evidence="2">Belongs to the protein kinase superfamily. CMGC Ser/Thr protein kinase family. CDC2/CDKX subfamily.</text>
</comment>
<keyword evidence="8 14" id="KW-0547">Nucleotide-binding</keyword>
<feature type="binding site" evidence="14">
    <location>
        <position position="111"/>
    </location>
    <ligand>
        <name>ATP</name>
        <dbReference type="ChEBI" id="CHEBI:30616"/>
    </ligand>
</feature>
<feature type="active site" description="Proton acceptor" evidence="13">
    <location>
        <position position="204"/>
    </location>
</feature>
<name>A0A2X0K509_9BASI</name>
<dbReference type="InterPro" id="IPR000719">
    <property type="entry name" value="Prot_kinase_dom"/>
</dbReference>
<evidence type="ECO:0000256" key="6">
    <source>
        <dbReference type="ARBA" id="ARBA00022618"/>
    </source>
</evidence>
<evidence type="ECO:0000256" key="15">
    <source>
        <dbReference type="PROSITE-ProRule" id="PRU10141"/>
    </source>
</evidence>
<evidence type="ECO:0000313" key="19">
    <source>
        <dbReference type="EMBL" id="SCZ87479.1"/>
    </source>
</evidence>
<accession>A0A2X0K509</accession>
<dbReference type="SUPFAM" id="SSF56112">
    <property type="entry name" value="Protein kinase-like (PK-like)"/>
    <property type="match status" value="1"/>
</dbReference>
<dbReference type="Proteomes" id="UP000249723">
    <property type="component" value="Unassembled WGS sequence"/>
</dbReference>
<evidence type="ECO:0000256" key="9">
    <source>
        <dbReference type="ARBA" id="ARBA00022777"/>
    </source>
</evidence>
<dbReference type="PANTHER" id="PTHR24056">
    <property type="entry name" value="CELL DIVISION PROTEIN KINASE"/>
    <property type="match status" value="1"/>
</dbReference>
<gene>
    <name evidence="19" type="ORF">BZ3500_MVSOF-1268-A1-R1_CHR2-2G04945</name>
</gene>
<comment type="subcellular location">
    <subcellularLocation>
        <location evidence="1">Nucleus</location>
    </subcellularLocation>
</comment>
<organism evidence="19 20">
    <name type="scientific">Microbotryum saponariae</name>
    <dbReference type="NCBI Taxonomy" id="289078"/>
    <lineage>
        <taxon>Eukaryota</taxon>
        <taxon>Fungi</taxon>
        <taxon>Dikarya</taxon>
        <taxon>Basidiomycota</taxon>
        <taxon>Pucciniomycotina</taxon>
        <taxon>Microbotryomycetes</taxon>
        <taxon>Microbotryales</taxon>
        <taxon>Microbotryaceae</taxon>
        <taxon>Microbotryum</taxon>
    </lineage>
</organism>
<evidence type="ECO:0000256" key="12">
    <source>
        <dbReference type="ARBA" id="ARBA00023306"/>
    </source>
</evidence>
<dbReference type="Gene3D" id="3.30.200.20">
    <property type="entry name" value="Phosphorylase Kinase, domain 1"/>
    <property type="match status" value="1"/>
</dbReference>
<evidence type="ECO:0000256" key="4">
    <source>
        <dbReference type="ARBA" id="ARBA00022527"/>
    </source>
</evidence>
<feature type="region of interest" description="Disordered" evidence="17">
    <location>
        <begin position="425"/>
        <end position="446"/>
    </location>
</feature>
<keyword evidence="6" id="KW-0132">Cell division</keyword>
<dbReference type="STRING" id="289078.A0A2X0K509"/>
<evidence type="ECO:0000259" key="18">
    <source>
        <dbReference type="PROSITE" id="PS50011"/>
    </source>
</evidence>
<dbReference type="GO" id="GO:0004693">
    <property type="term" value="F:cyclin-dependent protein serine/threonine kinase activity"/>
    <property type="evidence" value="ECO:0007669"/>
    <property type="project" value="TreeGrafter"/>
</dbReference>
<dbReference type="PROSITE" id="PS00108">
    <property type="entry name" value="PROTEIN_KINASE_ST"/>
    <property type="match status" value="1"/>
</dbReference>
<feature type="domain" description="Protein kinase" evidence="18">
    <location>
        <begin position="82"/>
        <end position="392"/>
    </location>
</feature>
<evidence type="ECO:0000256" key="17">
    <source>
        <dbReference type="SAM" id="MobiDB-lite"/>
    </source>
</evidence>
<evidence type="ECO:0000256" key="3">
    <source>
        <dbReference type="ARBA" id="ARBA00012409"/>
    </source>
</evidence>
<dbReference type="InterPro" id="IPR037770">
    <property type="entry name" value="CDK7"/>
</dbReference>
<evidence type="ECO:0000256" key="7">
    <source>
        <dbReference type="ARBA" id="ARBA00022679"/>
    </source>
</evidence>
<evidence type="ECO:0000256" key="10">
    <source>
        <dbReference type="ARBA" id="ARBA00022840"/>
    </source>
</evidence>
<reference evidence="20" key="1">
    <citation type="submission" date="2016-10" db="EMBL/GenBank/DDBJ databases">
        <authorList>
            <person name="Jeantristanb JTB J.-T."/>
            <person name="Ricardo R."/>
        </authorList>
    </citation>
    <scope>NUCLEOTIDE SEQUENCE [LARGE SCALE GENOMIC DNA]</scope>
</reference>
<dbReference type="GO" id="GO:0051301">
    <property type="term" value="P:cell division"/>
    <property type="evidence" value="ECO:0007669"/>
    <property type="project" value="UniProtKB-KW"/>
</dbReference>
<dbReference type="Pfam" id="PF00069">
    <property type="entry name" value="Pkinase"/>
    <property type="match status" value="1"/>
</dbReference>
<keyword evidence="4 16" id="KW-0723">Serine/threonine-protein kinase</keyword>
<evidence type="ECO:0000256" key="14">
    <source>
        <dbReference type="PIRSR" id="PIRSR637770-2"/>
    </source>
</evidence>
<evidence type="ECO:0000256" key="11">
    <source>
        <dbReference type="ARBA" id="ARBA00023242"/>
    </source>
</evidence>
<dbReference type="EMBL" id="FMWP01000010">
    <property type="protein sequence ID" value="SCZ87479.1"/>
    <property type="molecule type" value="Genomic_DNA"/>
</dbReference>
<dbReference type="GO" id="GO:0032968">
    <property type="term" value="P:positive regulation of transcription elongation by RNA polymerase II"/>
    <property type="evidence" value="ECO:0007669"/>
    <property type="project" value="UniProtKB-ARBA"/>
</dbReference>
<dbReference type="GO" id="GO:0005737">
    <property type="term" value="C:cytoplasm"/>
    <property type="evidence" value="ECO:0007669"/>
    <property type="project" value="TreeGrafter"/>
</dbReference>
<dbReference type="CDD" id="cd07841">
    <property type="entry name" value="STKc_CDK7"/>
    <property type="match status" value="1"/>
</dbReference>
<protein>
    <recommendedName>
        <fullName evidence="3">[RNA-polymerase]-subunit kinase</fullName>
        <ecNumber evidence="3">2.7.11.23</ecNumber>
    </recommendedName>
</protein>
<keyword evidence="7" id="KW-0808">Transferase</keyword>
<keyword evidence="20" id="KW-1185">Reference proteome</keyword>
<feature type="compositionally biased region" description="Basic residues" evidence="17">
    <location>
        <begin position="432"/>
        <end position="441"/>
    </location>
</feature>
<dbReference type="PROSITE" id="PS00107">
    <property type="entry name" value="PROTEIN_KINASE_ATP"/>
    <property type="match status" value="1"/>
</dbReference>
<dbReference type="InterPro" id="IPR017441">
    <property type="entry name" value="Protein_kinase_ATP_BS"/>
</dbReference>
<sequence>MPLSVSALDPRAGHAHRWYRTNQTKSQGYSILQHLSYCSRCETAGRADLPESDTSTGAATDPVVVDGMEAAEAANNKIQSLYSKDNKVGEGTYAVVYAGRELKTGRPVAIKKIKVGQFKDGLDMSAVREVKFLRELKHPNVIELLDVFSNKSNLNLVLEFLEADLEAVIKDRSLVFQAADIKSWMLMTFKGLEFCHRNWILHRDMKPNNLLIASNGVLKIADFGLAREYADPSSTARMTSQVVTRWYRAPELLFGARSYSTAVDNWAAGCIFAELMLRVPYMAAESDVEQLNVIFSALGTPTEKDWPVSACLIASCSRSNCSLMAPILRLVSAQGHKSLPDYISLEPHKPRQDLRLLFSAASNEAIDLLTRLLLYDPRKRISTKNALLHTYFSKHPFPTPPGKLPKPSKVEKKKVVEEAMEAIGEGDAEGVRKKKNGKRHGERFDGLDAARKKVARKLEF</sequence>
<dbReference type="InterPro" id="IPR008271">
    <property type="entry name" value="Ser/Thr_kinase_AS"/>
</dbReference>
<evidence type="ECO:0000256" key="2">
    <source>
        <dbReference type="ARBA" id="ARBA00006485"/>
    </source>
</evidence>